<dbReference type="Gene3D" id="3.30.420.10">
    <property type="entry name" value="Ribonuclease H-like superfamily/Ribonuclease H"/>
    <property type="match status" value="1"/>
</dbReference>
<keyword evidence="3" id="KW-1185">Reference proteome</keyword>
<dbReference type="PANTHER" id="PTHR43040:SF1">
    <property type="entry name" value="RIBONUCLEASE D"/>
    <property type="match status" value="1"/>
</dbReference>
<dbReference type="Pfam" id="PF01612">
    <property type="entry name" value="DNA_pol_A_exo1"/>
    <property type="match status" value="1"/>
</dbReference>
<evidence type="ECO:0000313" key="2">
    <source>
        <dbReference type="EMBL" id="TFY62130.1"/>
    </source>
</evidence>
<gene>
    <name evidence="2" type="ORF">EVG20_g6818</name>
</gene>
<evidence type="ECO:0000259" key="1">
    <source>
        <dbReference type="Pfam" id="PF01612"/>
    </source>
</evidence>
<dbReference type="OrthoDB" id="26838at2759"/>
<dbReference type="PANTHER" id="PTHR43040">
    <property type="entry name" value="RIBONUCLEASE D"/>
    <property type="match status" value="1"/>
</dbReference>
<feature type="domain" description="3'-5' exonuclease" evidence="1">
    <location>
        <begin position="9"/>
        <end position="162"/>
    </location>
</feature>
<dbReference type="InterPro" id="IPR036397">
    <property type="entry name" value="RNaseH_sf"/>
</dbReference>
<evidence type="ECO:0000313" key="3">
    <source>
        <dbReference type="Proteomes" id="UP000298327"/>
    </source>
</evidence>
<organism evidence="2 3">
    <name type="scientific">Dentipellis fragilis</name>
    <dbReference type="NCBI Taxonomy" id="205917"/>
    <lineage>
        <taxon>Eukaryota</taxon>
        <taxon>Fungi</taxon>
        <taxon>Dikarya</taxon>
        <taxon>Basidiomycota</taxon>
        <taxon>Agaricomycotina</taxon>
        <taxon>Agaricomycetes</taxon>
        <taxon>Russulales</taxon>
        <taxon>Hericiaceae</taxon>
        <taxon>Dentipellis</taxon>
    </lineage>
</organism>
<dbReference type="Proteomes" id="UP000298327">
    <property type="component" value="Unassembled WGS sequence"/>
</dbReference>
<dbReference type="SUPFAM" id="SSF53098">
    <property type="entry name" value="Ribonuclease H-like"/>
    <property type="match status" value="1"/>
</dbReference>
<comment type="caution">
    <text evidence="2">The sequence shown here is derived from an EMBL/GenBank/DDBJ whole genome shotgun (WGS) entry which is preliminary data.</text>
</comment>
<dbReference type="GO" id="GO:0006139">
    <property type="term" value="P:nucleobase-containing compound metabolic process"/>
    <property type="evidence" value="ECO:0007669"/>
    <property type="project" value="InterPro"/>
</dbReference>
<sequence length="273" mass="30972">MDIVALRAMPAALMAIKTFLGRSDIIKVVIDGRTDAIELFDLLRLQLDNVLDLQIADVLAHRTVHDEDDRQHITRLAKFRFGSRTARANKEMMMELDVVKGMQRLLKDFGLYQNIHKDAEVVAMHKKLGSEFWMARPLSEKLLRYAANDIVMIAYLFAAFQRRGYIPSTTEDAGKLIAMSNQYVSRNCNRGWRLAQDNVFNPKNLLMVAALQPPQGRSFECDGCGLVFVISCYEVRTNALGGRERKAHCRVCDAIILESKNTISPEVVWVGLR</sequence>
<protein>
    <recommendedName>
        <fullName evidence="1">3'-5' exonuclease domain-containing protein</fullName>
    </recommendedName>
</protein>
<dbReference type="AlphaFoldDB" id="A0A4Y9YJF6"/>
<proteinExistence type="predicted"/>
<accession>A0A4Y9YJF6</accession>
<dbReference type="InterPro" id="IPR002562">
    <property type="entry name" value="3'-5'_exonuclease_dom"/>
</dbReference>
<dbReference type="EMBL" id="SEOQ01000478">
    <property type="protein sequence ID" value="TFY62130.1"/>
    <property type="molecule type" value="Genomic_DNA"/>
</dbReference>
<dbReference type="InterPro" id="IPR012337">
    <property type="entry name" value="RNaseH-like_sf"/>
</dbReference>
<dbReference type="GO" id="GO:0008408">
    <property type="term" value="F:3'-5' exonuclease activity"/>
    <property type="evidence" value="ECO:0007669"/>
    <property type="project" value="InterPro"/>
</dbReference>
<name>A0A4Y9YJF6_9AGAM</name>
<reference evidence="2 3" key="1">
    <citation type="submission" date="2019-02" db="EMBL/GenBank/DDBJ databases">
        <title>Genome sequencing of the rare red list fungi Dentipellis fragilis.</title>
        <authorList>
            <person name="Buettner E."/>
            <person name="Kellner H."/>
        </authorList>
    </citation>
    <scope>NUCLEOTIDE SEQUENCE [LARGE SCALE GENOMIC DNA]</scope>
    <source>
        <strain evidence="2 3">DSM 105465</strain>
    </source>
</reference>
<dbReference type="STRING" id="205917.A0A4Y9YJF6"/>
<dbReference type="GO" id="GO:0003676">
    <property type="term" value="F:nucleic acid binding"/>
    <property type="evidence" value="ECO:0007669"/>
    <property type="project" value="InterPro"/>
</dbReference>